<keyword evidence="4" id="KW-1185">Reference proteome</keyword>
<dbReference type="Pfam" id="PF03354">
    <property type="entry name" value="TerL_ATPase"/>
    <property type="match status" value="1"/>
</dbReference>
<dbReference type="Gene3D" id="3.40.50.300">
    <property type="entry name" value="P-loop containing nucleotide triphosphate hydrolases"/>
    <property type="match status" value="1"/>
</dbReference>
<dbReference type="Proteomes" id="UP001164305">
    <property type="component" value="Chromosome"/>
</dbReference>
<dbReference type="InterPro" id="IPR027417">
    <property type="entry name" value="P-loop_NTPase"/>
</dbReference>
<dbReference type="InterPro" id="IPR046461">
    <property type="entry name" value="TerL_ATPase"/>
</dbReference>
<evidence type="ECO:0000256" key="1">
    <source>
        <dbReference type="SAM" id="MobiDB-lite"/>
    </source>
</evidence>
<feature type="domain" description="Terminase large subunit-like ATPase" evidence="2">
    <location>
        <begin position="84"/>
        <end position="224"/>
    </location>
</feature>
<dbReference type="Gene3D" id="3.30.420.240">
    <property type="match status" value="1"/>
</dbReference>
<dbReference type="PANTHER" id="PTHR41287">
    <property type="match status" value="1"/>
</dbReference>
<sequence length="522" mass="57284">MVKNPANPGGQGFAISRSTPSRKAQGQLLLGRILMQAGRKAAVDPSPLPFNTRLKGSKRFAKFVRDYVVVPKGTGASKPLKLRPWQVELVGSVLDAKPMPRTAGWMLPRGQGKSTLLAALGLFELMLGQEGASVVVVAYDERQAGIIFKTAVRMVELNEDLAARVQVYQDKLRVPSRGAEFVVLPATPASLEGLDPSLAIVDEIGVVRRDTWEVLSLAQGKRAESVLIGIGTPGPNPHENVLADLRAYGRAHPEDTSFVWREFSAAGFEDHPVDCEHCWELANPALGDFLHVDAIRALLPPKTREATFRRARLCQFVSESSGGFLPERVWDGLSTGEEIEDGAEVVIALDGSFNSDATALVISTISLTPHMDKLAMWEPPVGDSDYRVPVEDVEDTIRAACRRWKVKEIVADPFRWTRTLQVLEREGLPITEFPWSAARITPATTDFYNACINGAVTHSGDKDFARHIGNAVVNESERGVRLDKSKRGSTRHIDLAAAAVMAHSRSTWNAMKSKKRKVRSFK</sequence>
<evidence type="ECO:0000313" key="4">
    <source>
        <dbReference type="Proteomes" id="UP001164305"/>
    </source>
</evidence>
<reference evidence="3" key="1">
    <citation type="submission" date="2022-10" db="EMBL/GenBank/DDBJ databases">
        <title>Whole-Genome Sequencing of Brachybacterium huguangmaarense BRM-3, Isolated from Betula schmidtii.</title>
        <authorList>
            <person name="Haam D."/>
        </authorList>
    </citation>
    <scope>NUCLEOTIDE SEQUENCE</scope>
    <source>
        <strain evidence="3">BRM-3</strain>
    </source>
</reference>
<dbReference type="RefSeq" id="WP_263592850.1">
    <property type="nucleotide sequence ID" value="NZ_CP107020.1"/>
</dbReference>
<dbReference type="InterPro" id="IPR005021">
    <property type="entry name" value="Terminase_largesu-like"/>
</dbReference>
<evidence type="ECO:0000313" key="3">
    <source>
        <dbReference type="EMBL" id="UYG15636.1"/>
    </source>
</evidence>
<proteinExistence type="predicted"/>
<accession>A0ABY6FXI5</accession>
<name>A0ABY6FXI5_9MICO</name>
<protein>
    <submittedName>
        <fullName evidence="3">Terminase large subunit</fullName>
    </submittedName>
</protein>
<dbReference type="PANTHER" id="PTHR41287:SF1">
    <property type="entry name" value="PROTEIN YMFN"/>
    <property type="match status" value="1"/>
</dbReference>
<organism evidence="3 4">
    <name type="scientific">Brachybacterium huguangmaarense</name>
    <dbReference type="NCBI Taxonomy" id="1652028"/>
    <lineage>
        <taxon>Bacteria</taxon>
        <taxon>Bacillati</taxon>
        <taxon>Actinomycetota</taxon>
        <taxon>Actinomycetes</taxon>
        <taxon>Micrococcales</taxon>
        <taxon>Dermabacteraceae</taxon>
        <taxon>Brachybacterium</taxon>
    </lineage>
</organism>
<gene>
    <name evidence="3" type="ORF">BRM3_08230</name>
</gene>
<dbReference type="EMBL" id="CP107020">
    <property type="protein sequence ID" value="UYG15636.1"/>
    <property type="molecule type" value="Genomic_DNA"/>
</dbReference>
<evidence type="ECO:0000259" key="2">
    <source>
        <dbReference type="Pfam" id="PF03354"/>
    </source>
</evidence>
<feature type="region of interest" description="Disordered" evidence="1">
    <location>
        <begin position="1"/>
        <end position="20"/>
    </location>
</feature>